<accession>X1CSF5</accession>
<reference evidence="1" key="1">
    <citation type="journal article" date="2014" name="Front. Microbiol.">
        <title>High frequency of phylogenetically diverse reductive dehalogenase-homologous genes in deep subseafloor sedimentary metagenomes.</title>
        <authorList>
            <person name="Kawai M."/>
            <person name="Futagami T."/>
            <person name="Toyoda A."/>
            <person name="Takaki Y."/>
            <person name="Nishi S."/>
            <person name="Hori S."/>
            <person name="Arai W."/>
            <person name="Tsubouchi T."/>
            <person name="Morono Y."/>
            <person name="Uchiyama I."/>
            <person name="Ito T."/>
            <person name="Fujiyama A."/>
            <person name="Inagaki F."/>
            <person name="Takami H."/>
        </authorList>
    </citation>
    <scope>NUCLEOTIDE SEQUENCE</scope>
    <source>
        <strain evidence="1">Expedition CK06-06</strain>
    </source>
</reference>
<comment type="caution">
    <text evidence="1">The sequence shown here is derived from an EMBL/GenBank/DDBJ whole genome shotgun (WGS) entry which is preliminary data.</text>
</comment>
<gene>
    <name evidence="1" type="ORF">S01H4_61501</name>
</gene>
<evidence type="ECO:0000313" key="1">
    <source>
        <dbReference type="EMBL" id="GAH11386.1"/>
    </source>
</evidence>
<dbReference type="AlphaFoldDB" id="X1CSF5"/>
<proteinExistence type="predicted"/>
<protein>
    <submittedName>
        <fullName evidence="1">Uncharacterized protein</fullName>
    </submittedName>
</protein>
<organism evidence="1">
    <name type="scientific">marine sediment metagenome</name>
    <dbReference type="NCBI Taxonomy" id="412755"/>
    <lineage>
        <taxon>unclassified sequences</taxon>
        <taxon>metagenomes</taxon>
        <taxon>ecological metagenomes</taxon>
    </lineage>
</organism>
<sequence>QNKVGLQLLRQLGILKNGVDVFFFDQSKPTQETSGLDYKLFRAEDISSEYIKWVPTYLRTWRKNDYSIPIEEIIKNHVKSVSCCCKKE</sequence>
<dbReference type="EMBL" id="BART01036480">
    <property type="protein sequence ID" value="GAH11386.1"/>
    <property type="molecule type" value="Genomic_DNA"/>
</dbReference>
<feature type="non-terminal residue" evidence="1">
    <location>
        <position position="1"/>
    </location>
</feature>
<name>X1CSF5_9ZZZZ</name>